<dbReference type="Pfam" id="PF00106">
    <property type="entry name" value="adh_short"/>
    <property type="match status" value="1"/>
</dbReference>
<evidence type="ECO:0000313" key="3">
    <source>
        <dbReference type="EMBL" id="UWX63634.1"/>
    </source>
</evidence>
<evidence type="ECO:0000256" key="2">
    <source>
        <dbReference type="ARBA" id="ARBA00023002"/>
    </source>
</evidence>
<dbReference type="CDD" id="cd05327">
    <property type="entry name" value="retinol-DH_like_SDR_c_like"/>
    <property type="match status" value="1"/>
</dbReference>
<keyword evidence="2" id="KW-0560">Oxidoreductase</keyword>
<evidence type="ECO:0000256" key="1">
    <source>
        <dbReference type="ARBA" id="ARBA00006484"/>
    </source>
</evidence>
<organism evidence="3 4">
    <name type="scientific">Deinococcus rubellus</name>
    <dbReference type="NCBI Taxonomy" id="1889240"/>
    <lineage>
        <taxon>Bacteria</taxon>
        <taxon>Thermotogati</taxon>
        <taxon>Deinococcota</taxon>
        <taxon>Deinococci</taxon>
        <taxon>Deinococcales</taxon>
        <taxon>Deinococcaceae</taxon>
        <taxon>Deinococcus</taxon>
    </lineage>
</organism>
<protein>
    <submittedName>
        <fullName evidence="3">Oxidoreductase</fullName>
    </submittedName>
</protein>
<sequence>MTDSQTVPDHITSPFGARSTALEVVAGHNLSGKTAVVTGAASGIGVETARALLSAGARVLLAVRDTAKGEAVAQELRRSTGNDAAEVVELDLSSLASVRAAAARILERVPRLDILINNAGVMVTPFSRTADGFEMQFGTNHLGHFLLTELLMPALLAAAPARVVALSSSGHRRSDVRLDDLNYDSRPYEKWEAYGNSKTANALFAVGLTRKYGSQGVTANSVNPGGIMTGLQKHLPAEEQRAMGWMDENGNLNPVFKTVEQGAATSVWAAVGAELEGVGGLYLEDVQEALPVDPSRPYVGYLPYLRDGEKAQRLWDESEKLVGLK</sequence>
<comment type="similarity">
    <text evidence="1">Belongs to the short-chain dehydrogenases/reductases (SDR) family.</text>
</comment>
<proteinExistence type="inferred from homology"/>
<reference evidence="3" key="1">
    <citation type="submission" date="2022-09" db="EMBL/GenBank/DDBJ databases">
        <title>genome sequence of Deinococcus rubellus.</title>
        <authorList>
            <person name="Srinivasan S."/>
        </authorList>
    </citation>
    <scope>NUCLEOTIDE SEQUENCE</scope>
    <source>
        <strain evidence="3">Ant6</strain>
    </source>
</reference>
<dbReference type="RefSeq" id="WP_260559917.1">
    <property type="nucleotide sequence ID" value="NZ_BAABEC010000074.1"/>
</dbReference>
<gene>
    <name evidence="3" type="ORF">N0D28_12985</name>
</gene>
<dbReference type="Proteomes" id="UP001060261">
    <property type="component" value="Chromosome"/>
</dbReference>
<accession>A0ABY5YEZ7</accession>
<dbReference type="InterPro" id="IPR036291">
    <property type="entry name" value="NAD(P)-bd_dom_sf"/>
</dbReference>
<keyword evidence="4" id="KW-1185">Reference proteome</keyword>
<name>A0ABY5YEZ7_9DEIO</name>
<dbReference type="EMBL" id="CP104213">
    <property type="protein sequence ID" value="UWX63634.1"/>
    <property type="molecule type" value="Genomic_DNA"/>
</dbReference>
<dbReference type="NCBIfam" id="NF004845">
    <property type="entry name" value="PRK06196.1"/>
    <property type="match status" value="1"/>
</dbReference>
<dbReference type="InterPro" id="IPR002347">
    <property type="entry name" value="SDR_fam"/>
</dbReference>
<evidence type="ECO:0000313" key="4">
    <source>
        <dbReference type="Proteomes" id="UP001060261"/>
    </source>
</evidence>
<dbReference type="PANTHER" id="PTHR24320">
    <property type="entry name" value="RETINOL DEHYDROGENASE"/>
    <property type="match status" value="1"/>
</dbReference>
<dbReference type="SUPFAM" id="SSF51735">
    <property type="entry name" value="NAD(P)-binding Rossmann-fold domains"/>
    <property type="match status" value="1"/>
</dbReference>
<dbReference type="PANTHER" id="PTHR24320:SF272">
    <property type="entry name" value="NAD(P)-BINDING ROSSMANN-FOLD SUPERFAMILY PROTEIN"/>
    <property type="match status" value="1"/>
</dbReference>
<dbReference type="Gene3D" id="3.40.50.720">
    <property type="entry name" value="NAD(P)-binding Rossmann-like Domain"/>
    <property type="match status" value="1"/>
</dbReference>
<dbReference type="PRINTS" id="PR00081">
    <property type="entry name" value="GDHRDH"/>
</dbReference>